<dbReference type="RefSeq" id="WP_035279039.1">
    <property type="nucleotide sequence ID" value="NZ_AYXG01000037.1"/>
</dbReference>
<feature type="domain" description="Carrier" evidence="3">
    <location>
        <begin position="5"/>
        <end position="82"/>
    </location>
</feature>
<name>W7IS42_9PSEU</name>
<comment type="caution">
    <text evidence="4">The sequence shown here is derived from an EMBL/GenBank/DDBJ whole genome shotgun (WGS) entry which is preliminary data.</text>
</comment>
<proteinExistence type="predicted"/>
<dbReference type="InterPro" id="IPR006162">
    <property type="entry name" value="Ppantetheine_attach_site"/>
</dbReference>
<dbReference type="InterPro" id="IPR009081">
    <property type="entry name" value="PP-bd_ACP"/>
</dbReference>
<dbReference type="PROSITE" id="PS50075">
    <property type="entry name" value="CARRIER"/>
    <property type="match status" value="1"/>
</dbReference>
<dbReference type="EC" id="4.1.1.20" evidence="4"/>
<dbReference type="Gene3D" id="1.10.1200.10">
    <property type="entry name" value="ACP-like"/>
    <property type="match status" value="1"/>
</dbReference>
<dbReference type="GO" id="GO:0008836">
    <property type="term" value="F:diaminopimelate decarboxylase activity"/>
    <property type="evidence" value="ECO:0007669"/>
    <property type="project" value="UniProtKB-EC"/>
</dbReference>
<keyword evidence="4" id="KW-0456">Lyase</keyword>
<dbReference type="AlphaFoldDB" id="W7IS42"/>
<dbReference type="EMBL" id="AYXG01000037">
    <property type="protein sequence ID" value="EWC63735.1"/>
    <property type="molecule type" value="Genomic_DNA"/>
</dbReference>
<accession>W7IS42</accession>
<keyword evidence="2" id="KW-0597">Phosphoprotein</keyword>
<dbReference type="InterPro" id="IPR036736">
    <property type="entry name" value="ACP-like_sf"/>
</dbReference>
<evidence type="ECO:0000313" key="5">
    <source>
        <dbReference type="Proteomes" id="UP000019277"/>
    </source>
</evidence>
<evidence type="ECO:0000256" key="1">
    <source>
        <dbReference type="ARBA" id="ARBA00022450"/>
    </source>
</evidence>
<sequence>MASMTWDTEFECVIRCYLPSLDMDAPLDPDLVLSAFGLDSIGMVGLIASLEQMYGVVFPDEELVPANFATPRAAWATVTSLIAADRLAG</sequence>
<protein>
    <submittedName>
        <fullName evidence="4">Diaminopimelate decarboxylase</fullName>
        <ecNumber evidence="4">4.1.1.20</ecNumber>
    </submittedName>
</protein>
<reference evidence="4 5" key="1">
    <citation type="journal article" date="2014" name="Genome Announc.">
        <title>Draft Genome Sequence of the Antitrypanosomally Active Sponge-Associated Bacterium Actinokineospora sp. Strain EG49.</title>
        <authorList>
            <person name="Harjes J."/>
            <person name="Ryu T."/>
            <person name="Abdelmohsen U.R."/>
            <person name="Moitinho-Silva L."/>
            <person name="Horn H."/>
            <person name="Ravasi T."/>
            <person name="Hentschel U."/>
        </authorList>
    </citation>
    <scope>NUCLEOTIDE SEQUENCE [LARGE SCALE GENOMIC DNA]</scope>
    <source>
        <strain evidence="4 5">EG49</strain>
    </source>
</reference>
<dbReference type="eggNOG" id="COG0236">
    <property type="taxonomic scope" value="Bacteria"/>
</dbReference>
<evidence type="ECO:0000259" key="3">
    <source>
        <dbReference type="PROSITE" id="PS50075"/>
    </source>
</evidence>
<evidence type="ECO:0000313" key="4">
    <source>
        <dbReference type="EMBL" id="EWC63735.1"/>
    </source>
</evidence>
<keyword evidence="1" id="KW-0596">Phosphopantetheine</keyword>
<dbReference type="Proteomes" id="UP000019277">
    <property type="component" value="Unassembled WGS sequence"/>
</dbReference>
<dbReference type="PROSITE" id="PS00012">
    <property type="entry name" value="PHOSPHOPANTETHEINE"/>
    <property type="match status" value="1"/>
</dbReference>
<keyword evidence="5" id="KW-1185">Reference proteome</keyword>
<organism evidence="4 5">
    <name type="scientific">Actinokineospora spheciospongiae</name>
    <dbReference type="NCBI Taxonomy" id="909613"/>
    <lineage>
        <taxon>Bacteria</taxon>
        <taxon>Bacillati</taxon>
        <taxon>Actinomycetota</taxon>
        <taxon>Actinomycetes</taxon>
        <taxon>Pseudonocardiales</taxon>
        <taxon>Pseudonocardiaceae</taxon>
        <taxon>Actinokineospora</taxon>
    </lineage>
</organism>
<evidence type="ECO:0000256" key="2">
    <source>
        <dbReference type="ARBA" id="ARBA00022553"/>
    </source>
</evidence>
<gene>
    <name evidence="4" type="ORF">UO65_0930</name>
</gene>
<dbReference type="STRING" id="909613.UO65_0930"/>
<dbReference type="Pfam" id="PF00550">
    <property type="entry name" value="PP-binding"/>
    <property type="match status" value="1"/>
</dbReference>
<dbReference type="SUPFAM" id="SSF47336">
    <property type="entry name" value="ACP-like"/>
    <property type="match status" value="1"/>
</dbReference>